<dbReference type="InterPro" id="IPR036758">
    <property type="entry name" value="At5g01610-like"/>
</dbReference>
<feature type="chain" id="PRO_5029811769" evidence="1">
    <location>
        <begin position="29"/>
        <end position="188"/>
    </location>
</feature>
<dbReference type="Pfam" id="PF04398">
    <property type="entry name" value="DUF538"/>
    <property type="match status" value="1"/>
</dbReference>
<gene>
    <name evidence="2" type="ORF">F8388_020880</name>
</gene>
<comment type="caution">
    <text evidence="2">The sequence shown here is derived from an EMBL/GenBank/DDBJ whole genome shotgun (WGS) entry which is preliminary data.</text>
</comment>
<dbReference type="InterPro" id="IPR007493">
    <property type="entry name" value="DUF538"/>
</dbReference>
<proteinExistence type="predicted"/>
<reference evidence="2 3" key="1">
    <citation type="journal article" date="2020" name="bioRxiv">
        <title>Sequence and annotation of 42 cannabis genomes reveals extensive copy number variation in cannabinoid synthesis and pathogen resistance genes.</title>
        <authorList>
            <person name="Mckernan K.J."/>
            <person name="Helbert Y."/>
            <person name="Kane L.T."/>
            <person name="Ebling H."/>
            <person name="Zhang L."/>
            <person name="Liu B."/>
            <person name="Eaton Z."/>
            <person name="Mclaughlin S."/>
            <person name="Kingan S."/>
            <person name="Baybayan P."/>
            <person name="Concepcion G."/>
            <person name="Jordan M."/>
            <person name="Riva A."/>
            <person name="Barbazuk W."/>
            <person name="Harkins T."/>
        </authorList>
    </citation>
    <scope>NUCLEOTIDE SEQUENCE [LARGE SCALE GENOMIC DNA]</scope>
    <source>
        <strain evidence="3">cv. Jamaican Lion 4</strain>
        <tissue evidence="2">Leaf</tissue>
    </source>
</reference>
<dbReference type="PANTHER" id="PTHR31676">
    <property type="entry name" value="T31J12.3 PROTEIN-RELATED"/>
    <property type="match status" value="1"/>
</dbReference>
<evidence type="ECO:0000313" key="3">
    <source>
        <dbReference type="Proteomes" id="UP000525078"/>
    </source>
</evidence>
<protein>
    <submittedName>
        <fullName evidence="2">Uncharacterized protein</fullName>
    </submittedName>
</protein>
<evidence type="ECO:0000313" key="2">
    <source>
        <dbReference type="EMBL" id="KAF4371153.1"/>
    </source>
</evidence>
<dbReference type="AlphaFoldDB" id="A0A7J6FKC2"/>
<dbReference type="PANTHER" id="PTHR31676:SF71">
    <property type="entry name" value="EXPRESSED PROTEIN"/>
    <property type="match status" value="1"/>
</dbReference>
<name>A0A7J6FKC2_CANSA</name>
<evidence type="ECO:0000256" key="1">
    <source>
        <dbReference type="SAM" id="SignalP"/>
    </source>
</evidence>
<feature type="signal peptide" evidence="1">
    <location>
        <begin position="1"/>
        <end position="28"/>
    </location>
</feature>
<organism evidence="2 3">
    <name type="scientific">Cannabis sativa</name>
    <name type="common">Hemp</name>
    <name type="synonym">Marijuana</name>
    <dbReference type="NCBI Taxonomy" id="3483"/>
    <lineage>
        <taxon>Eukaryota</taxon>
        <taxon>Viridiplantae</taxon>
        <taxon>Streptophyta</taxon>
        <taxon>Embryophyta</taxon>
        <taxon>Tracheophyta</taxon>
        <taxon>Spermatophyta</taxon>
        <taxon>Magnoliopsida</taxon>
        <taxon>eudicotyledons</taxon>
        <taxon>Gunneridae</taxon>
        <taxon>Pentapetalae</taxon>
        <taxon>rosids</taxon>
        <taxon>fabids</taxon>
        <taxon>Rosales</taxon>
        <taxon>Cannabaceae</taxon>
        <taxon>Cannabis</taxon>
    </lineage>
</organism>
<dbReference type="Gene3D" id="2.30.240.10">
    <property type="entry name" value="At5g01610-like"/>
    <property type="match status" value="1"/>
</dbReference>
<dbReference type="EMBL" id="JAATIP010000113">
    <property type="protein sequence ID" value="KAF4371153.1"/>
    <property type="molecule type" value="Genomic_DNA"/>
</dbReference>
<accession>A0A7J6FKC2</accession>
<dbReference type="SUPFAM" id="SSF141562">
    <property type="entry name" value="At5g01610-like"/>
    <property type="match status" value="1"/>
</dbReference>
<dbReference type="Proteomes" id="UP000525078">
    <property type="component" value="Unassembled WGS sequence"/>
</dbReference>
<sequence length="188" mass="21107">MASNPKSHQALIFLLLQLFFFLVSTTTGTSSSSSPPAPTVFDILPQFGLPSGLLPDSVINYTLSEDGRFVVVLNNPCYIEFYYLVYYDKTIKGKLSYGSITELEGIQVRRFFLWLSVDEIRVDLPPSDSIYFQVGFINKKLDLDQFKIVRSCYFAATASGCGGGGLRSWKQFLEIPAPKEELEMLITE</sequence>
<keyword evidence="1" id="KW-0732">Signal</keyword>